<evidence type="ECO:0000256" key="4">
    <source>
        <dbReference type="ARBA" id="ARBA00022840"/>
    </source>
</evidence>
<accession>A0A0K1EU58</accession>
<proteinExistence type="predicted"/>
<dbReference type="STRING" id="52.CMC5_083980"/>
<evidence type="ECO:0000256" key="5">
    <source>
        <dbReference type="PROSITE-ProRule" id="PRU10141"/>
    </source>
</evidence>
<dbReference type="Pfam" id="PF00069">
    <property type="entry name" value="Pkinase"/>
    <property type="match status" value="1"/>
</dbReference>
<keyword evidence="8" id="KW-1185">Reference proteome</keyword>
<dbReference type="Gene3D" id="3.30.200.20">
    <property type="entry name" value="Phosphorylase Kinase, domain 1"/>
    <property type="match status" value="1"/>
</dbReference>
<evidence type="ECO:0000256" key="2">
    <source>
        <dbReference type="ARBA" id="ARBA00022741"/>
    </source>
</evidence>
<name>A0A0K1EU58_CHOCO</name>
<dbReference type="PROSITE" id="PS00108">
    <property type="entry name" value="PROTEIN_KINASE_ST"/>
    <property type="match status" value="1"/>
</dbReference>
<keyword evidence="2 5" id="KW-0547">Nucleotide-binding</keyword>
<dbReference type="PANTHER" id="PTHR43289:SF6">
    <property type="entry name" value="SERINE_THREONINE-PROTEIN KINASE NEKL-3"/>
    <property type="match status" value="1"/>
</dbReference>
<keyword evidence="3 7" id="KW-0418">Kinase</keyword>
<dbReference type="InterPro" id="IPR008271">
    <property type="entry name" value="Ser/Thr_kinase_AS"/>
</dbReference>
<dbReference type="InterPro" id="IPR017441">
    <property type="entry name" value="Protein_kinase_ATP_BS"/>
</dbReference>
<dbReference type="RefSeq" id="WP_050435542.1">
    <property type="nucleotide sequence ID" value="NZ_CP012159.1"/>
</dbReference>
<dbReference type="KEGG" id="ccro:CMC5_083980"/>
<evidence type="ECO:0000313" key="8">
    <source>
        <dbReference type="Proteomes" id="UP000067626"/>
    </source>
</evidence>
<dbReference type="InterPro" id="IPR011009">
    <property type="entry name" value="Kinase-like_dom_sf"/>
</dbReference>
<dbReference type="GO" id="GO:0005524">
    <property type="term" value="F:ATP binding"/>
    <property type="evidence" value="ECO:0007669"/>
    <property type="project" value="UniProtKB-UniRule"/>
</dbReference>
<dbReference type="AlphaFoldDB" id="A0A0K1EU58"/>
<dbReference type="CDD" id="cd14014">
    <property type="entry name" value="STKc_PknB_like"/>
    <property type="match status" value="1"/>
</dbReference>
<organism evidence="7 8">
    <name type="scientific">Chondromyces crocatus</name>
    <dbReference type="NCBI Taxonomy" id="52"/>
    <lineage>
        <taxon>Bacteria</taxon>
        <taxon>Pseudomonadati</taxon>
        <taxon>Myxococcota</taxon>
        <taxon>Polyangia</taxon>
        <taxon>Polyangiales</taxon>
        <taxon>Polyangiaceae</taxon>
        <taxon>Chondromyces</taxon>
    </lineage>
</organism>
<evidence type="ECO:0000259" key="6">
    <source>
        <dbReference type="PROSITE" id="PS50011"/>
    </source>
</evidence>
<keyword evidence="1 7" id="KW-0808">Transferase</keyword>
<dbReference type="OrthoDB" id="9801841at2"/>
<dbReference type="PROSITE" id="PS00107">
    <property type="entry name" value="PROTEIN_KINASE_ATP"/>
    <property type="match status" value="1"/>
</dbReference>
<keyword evidence="4 5" id="KW-0067">ATP-binding</keyword>
<protein>
    <submittedName>
        <fullName evidence="7">Protein kinase</fullName>
        <ecNumber evidence="7">2.7.11.1</ecNumber>
    </submittedName>
</protein>
<dbReference type="GO" id="GO:0004674">
    <property type="term" value="F:protein serine/threonine kinase activity"/>
    <property type="evidence" value="ECO:0007669"/>
    <property type="project" value="UniProtKB-EC"/>
</dbReference>
<evidence type="ECO:0000313" key="7">
    <source>
        <dbReference type="EMBL" id="AKT44158.1"/>
    </source>
</evidence>
<dbReference type="SMART" id="SM00220">
    <property type="entry name" value="S_TKc"/>
    <property type="match status" value="1"/>
</dbReference>
<dbReference type="EC" id="2.7.11.1" evidence="7"/>
<feature type="domain" description="Protein kinase" evidence="6">
    <location>
        <begin position="15"/>
        <end position="301"/>
    </location>
</feature>
<feature type="binding site" evidence="5">
    <location>
        <position position="43"/>
    </location>
    <ligand>
        <name>ATP</name>
        <dbReference type="ChEBI" id="CHEBI:30616"/>
    </ligand>
</feature>
<sequence>MAQKKEGRPLQGTRYVLVRKIGEGTTSEVHEAIGPDGEMCALKILRRLHADSPQATARHLQETHALAALAHPHVVPIDDAGVTADGRPFLAMPLLAGETLRARLDGRGPLPPSTAVRVVRELLSALGAVHRLGIVHRDVKPANVFLARNGGRRVTPGRPRRERWASVGSADVGSAILLDFGIAKLRWGAVAATTGAHVLGTPRYLAPEQILGGAVDARTDIYAVGTLLFEAIAGRGPFTEPDTIALMRAHLRQAPASLRAVAGVPAALDQVVARALAKAPARRWESADAMIAALDVAREGLAITRRPTSLVTLGGAP</sequence>
<evidence type="ECO:0000256" key="1">
    <source>
        <dbReference type="ARBA" id="ARBA00022679"/>
    </source>
</evidence>
<reference evidence="7 8" key="1">
    <citation type="submission" date="2015-07" db="EMBL/GenBank/DDBJ databases">
        <title>Genome analysis of myxobacterium Chondromyces crocatus Cm c5 reveals a high potential for natural compound synthesis and the genetic basis for the loss of fruiting body formation.</title>
        <authorList>
            <person name="Zaburannyi N."/>
            <person name="Bunk B."/>
            <person name="Maier J."/>
            <person name="Overmann J."/>
            <person name="Mueller R."/>
        </authorList>
    </citation>
    <scope>NUCLEOTIDE SEQUENCE [LARGE SCALE GENOMIC DNA]</scope>
    <source>
        <strain evidence="7 8">Cm c5</strain>
    </source>
</reference>
<dbReference type="EMBL" id="CP012159">
    <property type="protein sequence ID" value="AKT44158.1"/>
    <property type="molecule type" value="Genomic_DNA"/>
</dbReference>
<dbReference type="PANTHER" id="PTHR43289">
    <property type="entry name" value="MITOGEN-ACTIVATED PROTEIN KINASE KINASE KINASE 20-RELATED"/>
    <property type="match status" value="1"/>
</dbReference>
<dbReference type="Gene3D" id="1.10.510.10">
    <property type="entry name" value="Transferase(Phosphotransferase) domain 1"/>
    <property type="match status" value="1"/>
</dbReference>
<dbReference type="SUPFAM" id="SSF56112">
    <property type="entry name" value="Protein kinase-like (PK-like)"/>
    <property type="match status" value="1"/>
</dbReference>
<dbReference type="Proteomes" id="UP000067626">
    <property type="component" value="Chromosome"/>
</dbReference>
<gene>
    <name evidence="7" type="ORF">CMC5_083980</name>
</gene>
<dbReference type="InterPro" id="IPR000719">
    <property type="entry name" value="Prot_kinase_dom"/>
</dbReference>
<dbReference type="PROSITE" id="PS50011">
    <property type="entry name" value="PROTEIN_KINASE_DOM"/>
    <property type="match status" value="1"/>
</dbReference>
<evidence type="ECO:0000256" key="3">
    <source>
        <dbReference type="ARBA" id="ARBA00022777"/>
    </source>
</evidence>